<gene>
    <name evidence="1" type="ORF">Rcae01_05834</name>
</gene>
<sequence>MPPFVNGRESVKIACLSLFAAISGCMATRIATQRVAFVPSLKTPLPE</sequence>
<evidence type="ECO:0000313" key="2">
    <source>
        <dbReference type="Proteomes" id="UP001416858"/>
    </source>
</evidence>
<protein>
    <recommendedName>
        <fullName evidence="3">Lipoprotein</fullName>
    </recommendedName>
</protein>
<proteinExistence type="predicted"/>
<keyword evidence="2" id="KW-1185">Reference proteome</keyword>
<accession>A0ABP9VZR9</accession>
<dbReference type="Proteomes" id="UP001416858">
    <property type="component" value="Unassembled WGS sequence"/>
</dbReference>
<name>A0ABP9VZR9_9BACT</name>
<comment type="caution">
    <text evidence="1">The sequence shown here is derived from an EMBL/GenBank/DDBJ whole genome shotgun (WGS) entry which is preliminary data.</text>
</comment>
<dbReference type="EMBL" id="BAABRO010000021">
    <property type="protein sequence ID" value="GAA5510326.1"/>
    <property type="molecule type" value="Genomic_DNA"/>
</dbReference>
<evidence type="ECO:0008006" key="3">
    <source>
        <dbReference type="Google" id="ProtNLM"/>
    </source>
</evidence>
<reference evidence="1 2" key="1">
    <citation type="submission" date="2024-02" db="EMBL/GenBank/DDBJ databases">
        <title>Rhodopirellula caenicola NBRC 110016.</title>
        <authorList>
            <person name="Ichikawa N."/>
            <person name="Katano-Makiyama Y."/>
            <person name="Hidaka K."/>
        </authorList>
    </citation>
    <scope>NUCLEOTIDE SEQUENCE [LARGE SCALE GENOMIC DNA]</scope>
    <source>
        <strain evidence="1 2">NBRC 110016</strain>
    </source>
</reference>
<organism evidence="1 2">
    <name type="scientific">Novipirellula caenicola</name>
    <dbReference type="NCBI Taxonomy" id="1536901"/>
    <lineage>
        <taxon>Bacteria</taxon>
        <taxon>Pseudomonadati</taxon>
        <taxon>Planctomycetota</taxon>
        <taxon>Planctomycetia</taxon>
        <taxon>Pirellulales</taxon>
        <taxon>Pirellulaceae</taxon>
        <taxon>Novipirellula</taxon>
    </lineage>
</organism>
<evidence type="ECO:0000313" key="1">
    <source>
        <dbReference type="EMBL" id="GAA5510326.1"/>
    </source>
</evidence>